<dbReference type="EMBL" id="ABWN01000017">
    <property type="protein sequence ID" value="EFF69609.1"/>
    <property type="molecule type" value="Genomic_DNA"/>
</dbReference>
<protein>
    <submittedName>
        <fullName evidence="1">Uncharacterized protein</fullName>
    </submittedName>
</protein>
<comment type="caution">
    <text evidence="1">The sequence shown here is derived from an EMBL/GenBank/DDBJ whole genome shotgun (WGS) entry which is preliminary data.</text>
</comment>
<gene>
    <name evidence="1" type="ORF">BUTYVIB_00122</name>
</gene>
<evidence type="ECO:0000313" key="2">
    <source>
        <dbReference type="Proteomes" id="UP000006238"/>
    </source>
</evidence>
<keyword evidence="2" id="KW-1185">Reference proteome</keyword>
<dbReference type="HOGENOM" id="CLU_3248575_0_0_9"/>
<reference evidence="1 2" key="1">
    <citation type="submission" date="2010-02" db="EMBL/GenBank/DDBJ databases">
        <authorList>
            <person name="Weinstock G."/>
            <person name="Sodergren E."/>
            <person name="Clifton S."/>
            <person name="Fulton L."/>
            <person name="Fulton B."/>
            <person name="Courtney L."/>
            <person name="Fronick C."/>
            <person name="Harrison M."/>
            <person name="Strong C."/>
            <person name="Farmer C."/>
            <person name="Delahaunty K."/>
            <person name="Markovic C."/>
            <person name="Hall O."/>
            <person name="Minx P."/>
            <person name="Tomlinson C."/>
            <person name="Mitreva M."/>
            <person name="Nelson J."/>
            <person name="Hou S."/>
            <person name="Wollam A."/>
            <person name="Pepin K.H."/>
            <person name="Johnson M."/>
            <person name="Bhonagiri V."/>
            <person name="Zhang X."/>
            <person name="Suruliraj S."/>
            <person name="Warren W."/>
            <person name="Chinwalla A."/>
            <person name="Mardis E.R."/>
            <person name="Wilson R.K."/>
        </authorList>
    </citation>
    <scope>NUCLEOTIDE SEQUENCE [LARGE SCALE GENOMIC DNA]</scope>
    <source>
        <strain evidence="1 2">DSM 2876</strain>
    </source>
</reference>
<accession>D4RWT5</accession>
<sequence>MRSRFSYTIVKGLRIMKKIIAIANKTTDHCKYTKYKEQEALL</sequence>
<dbReference type="AlphaFoldDB" id="D4RWT5"/>
<proteinExistence type="predicted"/>
<evidence type="ECO:0000313" key="1">
    <source>
        <dbReference type="EMBL" id="EFF69609.1"/>
    </source>
</evidence>
<dbReference type="Proteomes" id="UP000006238">
    <property type="component" value="Unassembled WGS sequence"/>
</dbReference>
<organism evidence="1 2">
    <name type="scientific">Eshraghiella crossota DSM 2876</name>
    <dbReference type="NCBI Taxonomy" id="511680"/>
    <lineage>
        <taxon>Bacteria</taxon>
        <taxon>Bacillati</taxon>
        <taxon>Bacillota</taxon>
        <taxon>Clostridia</taxon>
        <taxon>Lachnospirales</taxon>
        <taxon>Lachnospiraceae</taxon>
        <taxon>Eshraghiella</taxon>
    </lineage>
</organism>
<name>D4RWT5_9FIRM</name>